<evidence type="ECO:0000256" key="11">
    <source>
        <dbReference type="PIRSR" id="PIRSR601088-4"/>
    </source>
</evidence>
<evidence type="ECO:0000256" key="3">
    <source>
        <dbReference type="ARBA" id="ARBA00022723"/>
    </source>
</evidence>
<reference evidence="14 15" key="1">
    <citation type="submission" date="2019-02" db="EMBL/GenBank/DDBJ databases">
        <title>Paenibacillus sp. nov., isolated from surface-sterilized tissue of Thalictrum simplex L.</title>
        <authorList>
            <person name="Tuo L."/>
        </authorList>
    </citation>
    <scope>NUCLEOTIDE SEQUENCE [LARGE SCALE GENOMIC DNA]</scope>
    <source>
        <strain evidence="14 15">N2SHLJ1</strain>
    </source>
</reference>
<evidence type="ECO:0000256" key="7">
    <source>
        <dbReference type="ARBA" id="ARBA00023277"/>
    </source>
</evidence>
<evidence type="ECO:0000256" key="2">
    <source>
        <dbReference type="ARBA" id="ARBA00010141"/>
    </source>
</evidence>
<evidence type="ECO:0000256" key="1">
    <source>
        <dbReference type="ARBA" id="ARBA00001936"/>
    </source>
</evidence>
<dbReference type="GO" id="GO:0046872">
    <property type="term" value="F:metal ion binding"/>
    <property type="evidence" value="ECO:0007669"/>
    <property type="project" value="UniProtKB-KW"/>
</dbReference>
<dbReference type="Gene3D" id="3.90.1820.10">
    <property type="entry name" value="AglA-like glucosidase"/>
    <property type="match status" value="1"/>
</dbReference>
<evidence type="ECO:0000256" key="9">
    <source>
        <dbReference type="PIRSR" id="PIRSR601088-2"/>
    </source>
</evidence>
<keyword evidence="3 10" id="KW-0479">Metal-binding</keyword>
<dbReference type="EMBL" id="SIRE01000003">
    <property type="protein sequence ID" value="TBL81196.1"/>
    <property type="molecule type" value="Genomic_DNA"/>
</dbReference>
<name>A0A4Q9DXR7_9BACL</name>
<keyword evidence="7" id="KW-0119">Carbohydrate metabolism</keyword>
<dbReference type="PANTHER" id="PTHR32092:SF6">
    <property type="entry name" value="ALPHA-GALACTOSIDASE"/>
    <property type="match status" value="1"/>
</dbReference>
<feature type="binding site" evidence="9">
    <location>
        <position position="148"/>
    </location>
    <ligand>
        <name>substrate</name>
    </ligand>
</feature>
<dbReference type="PRINTS" id="PR00732">
    <property type="entry name" value="GLHYDRLASE4"/>
</dbReference>
<keyword evidence="10" id="KW-0170">Cobalt</keyword>
<dbReference type="Pfam" id="PF11975">
    <property type="entry name" value="Glyco_hydro_4C"/>
    <property type="match status" value="1"/>
</dbReference>
<evidence type="ECO:0000259" key="13">
    <source>
        <dbReference type="Pfam" id="PF11975"/>
    </source>
</evidence>
<evidence type="ECO:0000313" key="15">
    <source>
        <dbReference type="Proteomes" id="UP000293142"/>
    </source>
</evidence>
<evidence type="ECO:0000256" key="12">
    <source>
        <dbReference type="RuleBase" id="RU361152"/>
    </source>
</evidence>
<keyword evidence="8 12" id="KW-0326">Glycosidase</keyword>
<comment type="cofactor">
    <cofactor evidence="12">
        <name>NAD(+)</name>
        <dbReference type="ChEBI" id="CHEBI:57540"/>
    </cofactor>
    <text evidence="12">Binds 1 NAD(+) per subunit.</text>
</comment>
<feature type="binding site" evidence="10">
    <location>
        <position position="169"/>
    </location>
    <ligand>
        <name>Mn(2+)</name>
        <dbReference type="ChEBI" id="CHEBI:29035"/>
    </ligand>
</feature>
<dbReference type="InterPro" id="IPR053715">
    <property type="entry name" value="GH4_Enzyme_sf"/>
</dbReference>
<comment type="similarity">
    <text evidence="2 12">Belongs to the glycosyl hydrolase 4 family.</text>
</comment>
<proteinExistence type="inferred from homology"/>
<dbReference type="InterPro" id="IPR001088">
    <property type="entry name" value="Glyco_hydro_4"/>
</dbReference>
<keyword evidence="10" id="KW-0408">Iron</keyword>
<protein>
    <submittedName>
        <fullName evidence="14">Alpha-glucosidase/alpha-galactosidase</fullName>
    </submittedName>
</protein>
<evidence type="ECO:0000256" key="5">
    <source>
        <dbReference type="ARBA" id="ARBA00023027"/>
    </source>
</evidence>
<dbReference type="AlphaFoldDB" id="A0A4Q9DXR7"/>
<organism evidence="14 15">
    <name type="scientific">Paenibacillus thalictri</name>
    <dbReference type="NCBI Taxonomy" id="2527873"/>
    <lineage>
        <taxon>Bacteria</taxon>
        <taxon>Bacillati</taxon>
        <taxon>Bacillota</taxon>
        <taxon>Bacilli</taxon>
        <taxon>Bacillales</taxon>
        <taxon>Paenibacillaceae</taxon>
        <taxon>Paenibacillus</taxon>
    </lineage>
</organism>
<accession>A0A4Q9DXR7</accession>
<dbReference type="GO" id="GO:0016616">
    <property type="term" value="F:oxidoreductase activity, acting on the CH-OH group of donors, NAD or NADP as acceptor"/>
    <property type="evidence" value="ECO:0007669"/>
    <property type="project" value="InterPro"/>
</dbReference>
<dbReference type="InterPro" id="IPR036291">
    <property type="entry name" value="NAD(P)-bd_dom_sf"/>
</dbReference>
<dbReference type="SUPFAM" id="SSF56327">
    <property type="entry name" value="LDH C-terminal domain-like"/>
    <property type="match status" value="1"/>
</dbReference>
<feature type="domain" description="Glycosyl hydrolase family 4 C-terminal" evidence="13">
    <location>
        <begin position="194"/>
        <end position="405"/>
    </location>
</feature>
<dbReference type="InterPro" id="IPR015955">
    <property type="entry name" value="Lactate_DH/Glyco_Ohase_4_C"/>
</dbReference>
<dbReference type="GO" id="GO:0004553">
    <property type="term" value="F:hydrolase activity, hydrolyzing O-glycosyl compounds"/>
    <property type="evidence" value="ECO:0007669"/>
    <property type="project" value="InterPro"/>
</dbReference>
<dbReference type="CDD" id="cd05297">
    <property type="entry name" value="GH4_alpha_glucosidase_galactosidase"/>
    <property type="match status" value="1"/>
</dbReference>
<sequence length="433" mass="48782">MPKVTFLGAGSTVFAKNVLGDVMLTPALQDFEIALFDISQERLKDSENMLNNIKMSSGSTCTVKAYTDRKEALRGAKYVVNAIQVGGYDPCTITDFEIPKKYGLRQTIADTVGIGGLFRNLRTIPVMLDFARDMQEVCPDALFLNYTNPMAVLTNVMNTHGGINTIGLCHSVQTCVSHLFRDLGIETEGVKSKIAGINHMAWLLEVSKDGVDLYPEIKRRAAERQKEKHNDMVRYELMFKFGYYVTESSEHNAEYHPYFIKHNYPELIDALNIPLDEYPRRCIRQIERWKTMREELVNDRNLEHKRSHEYASFIFEAMETNNPYKLGGNVMNTGGLIPNLPKEACVEVPCLIDRSGVSPTYVGNLPPQLAALNRTNINTQLLTVEAAITGKKEHIYHAALLDPHTSSELSMDDIVSLCDDLIEAHGSWLPKFV</sequence>
<dbReference type="OrthoDB" id="9808275at2"/>
<evidence type="ECO:0000256" key="10">
    <source>
        <dbReference type="PIRSR" id="PIRSR601088-3"/>
    </source>
</evidence>
<evidence type="ECO:0000256" key="6">
    <source>
        <dbReference type="ARBA" id="ARBA00023211"/>
    </source>
</evidence>
<dbReference type="InterPro" id="IPR022616">
    <property type="entry name" value="Glyco_hydro_4_C"/>
</dbReference>
<dbReference type="NCBIfam" id="NF011657">
    <property type="entry name" value="PRK15076.1"/>
    <property type="match status" value="1"/>
</dbReference>
<gene>
    <name evidence="14" type="ORF">EYB31_03645</name>
</gene>
<dbReference type="PANTHER" id="PTHR32092">
    <property type="entry name" value="6-PHOSPHO-BETA-GLUCOSIDASE-RELATED"/>
    <property type="match status" value="1"/>
</dbReference>
<evidence type="ECO:0000313" key="14">
    <source>
        <dbReference type="EMBL" id="TBL81196.1"/>
    </source>
</evidence>
<comment type="caution">
    <text evidence="14">The sequence shown here is derived from an EMBL/GenBank/DDBJ whole genome shotgun (WGS) entry which is preliminary data.</text>
</comment>
<feature type="site" description="Increases basicity of active site Tyr" evidence="11">
    <location>
        <position position="110"/>
    </location>
</feature>
<evidence type="ECO:0000256" key="8">
    <source>
        <dbReference type="ARBA" id="ARBA00023295"/>
    </source>
</evidence>
<dbReference type="RefSeq" id="WP_131011908.1">
    <property type="nucleotide sequence ID" value="NZ_SIRE01000003.1"/>
</dbReference>
<dbReference type="GO" id="GO:0005975">
    <property type="term" value="P:carbohydrate metabolic process"/>
    <property type="evidence" value="ECO:0007669"/>
    <property type="project" value="InterPro"/>
</dbReference>
<keyword evidence="15" id="KW-1185">Reference proteome</keyword>
<keyword evidence="5 12" id="KW-0520">NAD</keyword>
<dbReference type="Pfam" id="PF02056">
    <property type="entry name" value="Glyco_hydro_4"/>
    <property type="match status" value="1"/>
</dbReference>
<comment type="cofactor">
    <cofactor evidence="1">
        <name>Mn(2+)</name>
        <dbReference type="ChEBI" id="CHEBI:29035"/>
    </cofactor>
</comment>
<keyword evidence="6 10" id="KW-0464">Manganese</keyword>
<dbReference type="SUPFAM" id="SSF51735">
    <property type="entry name" value="NAD(P)-binding Rossmann-fold domains"/>
    <property type="match status" value="1"/>
</dbReference>
<keyword evidence="4 12" id="KW-0378">Hydrolase</keyword>
<dbReference type="Proteomes" id="UP000293142">
    <property type="component" value="Unassembled WGS sequence"/>
</dbReference>
<keyword evidence="10" id="KW-0533">Nickel</keyword>
<evidence type="ECO:0000256" key="4">
    <source>
        <dbReference type="ARBA" id="ARBA00022801"/>
    </source>
</evidence>
<feature type="binding site" evidence="10">
    <location>
        <position position="199"/>
    </location>
    <ligand>
        <name>Mn(2+)</name>
        <dbReference type="ChEBI" id="CHEBI:29035"/>
    </ligand>
</feature>